<reference evidence="1" key="1">
    <citation type="submission" date="2023-04" db="EMBL/GenBank/DDBJ databases">
        <title>A chromosome-level genome assembly of the parasitoid wasp Eretmocerus hayati.</title>
        <authorList>
            <person name="Zhong Y."/>
            <person name="Liu S."/>
            <person name="Liu Y."/>
        </authorList>
    </citation>
    <scope>NUCLEOTIDE SEQUENCE</scope>
    <source>
        <strain evidence="1">ZJU_SS_LIU_2023</strain>
    </source>
</reference>
<dbReference type="Proteomes" id="UP001239111">
    <property type="component" value="Chromosome 2"/>
</dbReference>
<organism evidence="1 2">
    <name type="scientific">Eretmocerus hayati</name>
    <dbReference type="NCBI Taxonomy" id="131215"/>
    <lineage>
        <taxon>Eukaryota</taxon>
        <taxon>Metazoa</taxon>
        <taxon>Ecdysozoa</taxon>
        <taxon>Arthropoda</taxon>
        <taxon>Hexapoda</taxon>
        <taxon>Insecta</taxon>
        <taxon>Pterygota</taxon>
        <taxon>Neoptera</taxon>
        <taxon>Endopterygota</taxon>
        <taxon>Hymenoptera</taxon>
        <taxon>Apocrita</taxon>
        <taxon>Proctotrupomorpha</taxon>
        <taxon>Chalcidoidea</taxon>
        <taxon>Aphelinidae</taxon>
        <taxon>Aphelininae</taxon>
        <taxon>Eretmocerus</taxon>
    </lineage>
</organism>
<keyword evidence="2" id="KW-1185">Reference proteome</keyword>
<sequence length="370" mass="41619">MRRNKSSSSESERKSRSRSRDRQRDRRHRTVVVGVQDLMTDAGRIVSIQITGITVKITSDEGTACVGIVIVERTVISLVVHGHDVSTNSNEQNQLSTGGSGDNNNSSAVSAPNNNGDLDEVALRLLGDDPSVPKQPKHVLRQELIVRWCSWLTSGLDTKTKNSLLEKYEHDPKLSPQQLNPEVEGLLSESAVKRDGHFVEYQKLTAMSQTALGLAISALLPTDSTIDHSTLLEYLFECGEILSELHFSLLDGRRSTIVPIINKELRPVLEKAKTDEFLFGKDLSEEIKKAKIVSKTGNDLKISTQPRKIFTKNFFRKPKQKNTQSNQSKHFGYSNNKTYRAPQKKNSSPSQRKTRSHYPSRRRSESSRRR</sequence>
<protein>
    <submittedName>
        <fullName evidence="1">Uncharacterized protein</fullName>
    </submittedName>
</protein>
<gene>
    <name evidence="1" type="ORF">QAD02_013057</name>
</gene>
<name>A0ACC2P1J3_9HYME</name>
<dbReference type="EMBL" id="CM056742">
    <property type="protein sequence ID" value="KAJ8677270.1"/>
    <property type="molecule type" value="Genomic_DNA"/>
</dbReference>
<proteinExistence type="predicted"/>
<comment type="caution">
    <text evidence="1">The sequence shown here is derived from an EMBL/GenBank/DDBJ whole genome shotgun (WGS) entry which is preliminary data.</text>
</comment>
<accession>A0ACC2P1J3</accession>
<evidence type="ECO:0000313" key="1">
    <source>
        <dbReference type="EMBL" id="KAJ8677270.1"/>
    </source>
</evidence>
<evidence type="ECO:0000313" key="2">
    <source>
        <dbReference type="Proteomes" id="UP001239111"/>
    </source>
</evidence>